<organism evidence="4 5">
    <name type="scientific">Parasediminibacterium paludis</name>
    <dbReference type="NCBI Taxonomy" id="908966"/>
    <lineage>
        <taxon>Bacteria</taxon>
        <taxon>Pseudomonadati</taxon>
        <taxon>Bacteroidota</taxon>
        <taxon>Chitinophagia</taxon>
        <taxon>Chitinophagales</taxon>
        <taxon>Chitinophagaceae</taxon>
        <taxon>Parasediminibacterium</taxon>
    </lineage>
</organism>
<reference evidence="5" key="1">
    <citation type="journal article" date="2019" name="Int. J. Syst. Evol. Microbiol.">
        <title>The Global Catalogue of Microorganisms (GCM) 10K type strain sequencing project: providing services to taxonomists for standard genome sequencing and annotation.</title>
        <authorList>
            <consortium name="The Broad Institute Genomics Platform"/>
            <consortium name="The Broad Institute Genome Sequencing Center for Infectious Disease"/>
            <person name="Wu L."/>
            <person name="Ma J."/>
        </authorList>
    </citation>
    <scope>NUCLEOTIDE SEQUENCE [LARGE SCALE GENOMIC DNA]</scope>
    <source>
        <strain evidence="5">CECT 8010</strain>
    </source>
</reference>
<keyword evidence="1" id="KW-1133">Transmembrane helix</keyword>
<gene>
    <name evidence="4" type="ORF">ACFOW1_15775</name>
</gene>
<feature type="domain" description="Protein FecR C-terminal" evidence="3">
    <location>
        <begin position="331"/>
        <end position="399"/>
    </location>
</feature>
<dbReference type="Gene3D" id="2.60.120.1440">
    <property type="match status" value="1"/>
</dbReference>
<accession>A0ABV8Q1J5</accession>
<dbReference type="InterPro" id="IPR006860">
    <property type="entry name" value="FecR"/>
</dbReference>
<dbReference type="Pfam" id="PF04773">
    <property type="entry name" value="FecR"/>
    <property type="match status" value="1"/>
</dbReference>
<keyword evidence="5" id="KW-1185">Reference proteome</keyword>
<evidence type="ECO:0000256" key="1">
    <source>
        <dbReference type="SAM" id="Phobius"/>
    </source>
</evidence>
<comment type="caution">
    <text evidence="4">The sequence shown here is derived from an EMBL/GenBank/DDBJ whole genome shotgun (WGS) entry which is preliminary data.</text>
</comment>
<proteinExistence type="predicted"/>
<evidence type="ECO:0000259" key="2">
    <source>
        <dbReference type="Pfam" id="PF04773"/>
    </source>
</evidence>
<sequence length="405" mass="44628">MEQKQTRQALRASELIVKYLRGNITPQEQAELEKWVAETEGSSKLMQEITDAEMLQQGTAAFGQVNTDEKWEQLLDKVIAKETTSSKKLNKTTWFSAAAVFLIAVACWMVVSTTQKQGQSVVSTITDSATKNYGDDALPGSFKAELVSGNGMVTHLVRDKDSTFNEGGENIYTTANMLVYESKNGGNAKTEWNTLRTPNGGEYAVTLADGTKVWLNAASSLHYPMQFTGNERRVKLTGEAYFEIAKNKDKPFIVAANKMDVQAVGTVFNVNSYANADSATITTLEEGSIKVTTKHSTVMVKPGQQVKTDLKTTAISNADVGLATAWKNGLFQFNNAPLAEVVQQLSRWYDVQVVYDGDFKQPKFFTGEIKRNVPLSKLLQMLELTGIATFKINKNTLTILPLKGK</sequence>
<evidence type="ECO:0000313" key="5">
    <source>
        <dbReference type="Proteomes" id="UP001595906"/>
    </source>
</evidence>
<dbReference type="InterPro" id="IPR032508">
    <property type="entry name" value="FecR_C"/>
</dbReference>
<dbReference type="Pfam" id="PF16344">
    <property type="entry name" value="FecR_C"/>
    <property type="match status" value="1"/>
</dbReference>
<dbReference type="PANTHER" id="PTHR30273:SF2">
    <property type="entry name" value="PROTEIN FECR"/>
    <property type="match status" value="1"/>
</dbReference>
<name>A0ABV8Q1J5_9BACT</name>
<dbReference type="Proteomes" id="UP001595906">
    <property type="component" value="Unassembled WGS sequence"/>
</dbReference>
<feature type="domain" description="FecR protein" evidence="2">
    <location>
        <begin position="194"/>
        <end position="289"/>
    </location>
</feature>
<feature type="transmembrane region" description="Helical" evidence="1">
    <location>
        <begin position="93"/>
        <end position="111"/>
    </location>
</feature>
<dbReference type="Gene3D" id="3.55.50.30">
    <property type="match status" value="1"/>
</dbReference>
<dbReference type="InterPro" id="IPR012373">
    <property type="entry name" value="Ferrdict_sens_TM"/>
</dbReference>
<keyword evidence="1" id="KW-0472">Membrane</keyword>
<dbReference type="PANTHER" id="PTHR30273">
    <property type="entry name" value="PERIPLASMIC SIGNAL SENSOR AND SIGMA FACTOR ACTIVATOR FECR-RELATED"/>
    <property type="match status" value="1"/>
</dbReference>
<dbReference type="EMBL" id="JBHSDC010000029">
    <property type="protein sequence ID" value="MFC4233360.1"/>
    <property type="molecule type" value="Genomic_DNA"/>
</dbReference>
<evidence type="ECO:0000259" key="3">
    <source>
        <dbReference type="Pfam" id="PF16344"/>
    </source>
</evidence>
<protein>
    <submittedName>
        <fullName evidence="4">FecR family protein</fullName>
    </submittedName>
</protein>
<dbReference type="RefSeq" id="WP_379015604.1">
    <property type="nucleotide sequence ID" value="NZ_JBHSDC010000029.1"/>
</dbReference>
<keyword evidence="1" id="KW-0812">Transmembrane</keyword>
<evidence type="ECO:0000313" key="4">
    <source>
        <dbReference type="EMBL" id="MFC4233360.1"/>
    </source>
</evidence>